<name>A0A3P1SQK4_9GAMM</name>
<comment type="caution">
    <text evidence="1">The sequence shown here is derived from an EMBL/GenBank/DDBJ whole genome shotgun (WGS) entry which is preliminary data.</text>
</comment>
<evidence type="ECO:0000313" key="2">
    <source>
        <dbReference type="Proteomes" id="UP000267535"/>
    </source>
</evidence>
<proteinExistence type="predicted"/>
<dbReference type="OrthoDB" id="6121215at2"/>
<protein>
    <submittedName>
        <fullName evidence="1">Uncharacterized protein</fullName>
    </submittedName>
</protein>
<gene>
    <name evidence="1" type="ORF">EHS89_12145</name>
</gene>
<dbReference type="Proteomes" id="UP000267535">
    <property type="component" value="Unassembled WGS sequence"/>
</dbReference>
<dbReference type="EMBL" id="RQXV01000006">
    <property type="protein sequence ID" value="RRC98925.1"/>
    <property type="molecule type" value="Genomic_DNA"/>
</dbReference>
<sequence length="72" mass="8333">MKAFNPIKPIQCVFKIREVAEASWWVYRYEMGQNGTLKTASRVVFFGKTLAAAEQWIDTVRQESSVYLLSEN</sequence>
<evidence type="ECO:0000313" key="1">
    <source>
        <dbReference type="EMBL" id="RRC98925.1"/>
    </source>
</evidence>
<reference evidence="1 2" key="1">
    <citation type="submission" date="2018-11" db="EMBL/GenBank/DDBJ databases">
        <title>The draft genome sequence of Amphritea balenae JAMM 1525T.</title>
        <authorList>
            <person name="Fang Z."/>
            <person name="Zhang Y."/>
            <person name="Han X."/>
        </authorList>
    </citation>
    <scope>NUCLEOTIDE SEQUENCE [LARGE SCALE GENOMIC DNA]</scope>
    <source>
        <strain evidence="1 2">JAMM 1525</strain>
    </source>
</reference>
<keyword evidence="2" id="KW-1185">Reference proteome</keyword>
<dbReference type="AlphaFoldDB" id="A0A3P1SQK4"/>
<organism evidence="1 2">
    <name type="scientific">Amphritea balenae</name>
    <dbReference type="NCBI Taxonomy" id="452629"/>
    <lineage>
        <taxon>Bacteria</taxon>
        <taxon>Pseudomonadati</taxon>
        <taxon>Pseudomonadota</taxon>
        <taxon>Gammaproteobacteria</taxon>
        <taxon>Oceanospirillales</taxon>
        <taxon>Oceanospirillaceae</taxon>
        <taxon>Amphritea</taxon>
    </lineage>
</organism>
<dbReference type="RefSeq" id="WP_124926424.1">
    <property type="nucleotide sequence ID" value="NZ_BMOH01000002.1"/>
</dbReference>
<accession>A0A3P1SQK4</accession>